<dbReference type="EMBL" id="JBHUOK010000030">
    <property type="protein sequence ID" value="MFD2790512.1"/>
    <property type="molecule type" value="Genomic_DNA"/>
</dbReference>
<reference evidence="5" key="1">
    <citation type="journal article" date="2019" name="Int. J. Syst. Evol. Microbiol.">
        <title>The Global Catalogue of Microorganisms (GCM) 10K type strain sequencing project: providing services to taxonomists for standard genome sequencing and annotation.</title>
        <authorList>
            <consortium name="The Broad Institute Genomics Platform"/>
            <consortium name="The Broad Institute Genome Sequencing Center for Infectious Disease"/>
            <person name="Wu L."/>
            <person name="Ma J."/>
        </authorList>
    </citation>
    <scope>NUCLEOTIDE SEQUENCE [LARGE SCALE GENOMIC DNA]</scope>
    <source>
        <strain evidence="5">KCTC 52924</strain>
    </source>
</reference>
<accession>A0ABW5VFQ4</accession>
<keyword evidence="5" id="KW-1185">Reference proteome</keyword>
<dbReference type="PANTHER" id="PTHR34216">
    <property type="match status" value="1"/>
</dbReference>
<dbReference type="PANTHER" id="PTHR34216:SF3">
    <property type="entry name" value="POLY-BETA-1,6-N-ACETYL-D-GLUCOSAMINE N-DEACETYLASE"/>
    <property type="match status" value="1"/>
</dbReference>
<dbReference type="SUPFAM" id="SSF88713">
    <property type="entry name" value="Glycoside hydrolase/deacetylase"/>
    <property type="match status" value="1"/>
</dbReference>
<evidence type="ECO:0000259" key="3">
    <source>
        <dbReference type="PROSITE" id="PS51677"/>
    </source>
</evidence>
<dbReference type="InterPro" id="IPR011330">
    <property type="entry name" value="Glyco_hydro/deAcase_b/a-brl"/>
</dbReference>
<dbReference type="PROSITE" id="PS51677">
    <property type="entry name" value="NODB"/>
    <property type="match status" value="1"/>
</dbReference>
<feature type="domain" description="NodB homology" evidence="3">
    <location>
        <begin position="83"/>
        <end position="262"/>
    </location>
</feature>
<gene>
    <name evidence="4" type="ORF">ACFS1K_12130</name>
</gene>
<dbReference type="Gene3D" id="3.20.20.370">
    <property type="entry name" value="Glycoside hydrolase/deacetylase"/>
    <property type="match status" value="1"/>
</dbReference>
<dbReference type="GO" id="GO:0016787">
    <property type="term" value="F:hydrolase activity"/>
    <property type="evidence" value="ECO:0007669"/>
    <property type="project" value="UniProtKB-KW"/>
</dbReference>
<organism evidence="4 5">
    <name type="scientific">Arenibacter antarcticus</name>
    <dbReference type="NCBI Taxonomy" id="2040469"/>
    <lineage>
        <taxon>Bacteria</taxon>
        <taxon>Pseudomonadati</taxon>
        <taxon>Bacteroidota</taxon>
        <taxon>Flavobacteriia</taxon>
        <taxon>Flavobacteriales</taxon>
        <taxon>Flavobacteriaceae</taxon>
        <taxon>Arenibacter</taxon>
    </lineage>
</organism>
<evidence type="ECO:0000313" key="5">
    <source>
        <dbReference type="Proteomes" id="UP001597532"/>
    </source>
</evidence>
<evidence type="ECO:0000256" key="2">
    <source>
        <dbReference type="ARBA" id="ARBA00022729"/>
    </source>
</evidence>
<keyword evidence="4" id="KW-0378">Hydrolase</keyword>
<evidence type="ECO:0000256" key="1">
    <source>
        <dbReference type="ARBA" id="ARBA00004613"/>
    </source>
</evidence>
<dbReference type="Pfam" id="PF01522">
    <property type="entry name" value="Polysacc_deac_1"/>
    <property type="match status" value="1"/>
</dbReference>
<evidence type="ECO:0000313" key="4">
    <source>
        <dbReference type="EMBL" id="MFD2790512.1"/>
    </source>
</evidence>
<keyword evidence="2" id="KW-0732">Signal</keyword>
<dbReference type="CDD" id="cd10918">
    <property type="entry name" value="CE4_NodB_like_5s_6s"/>
    <property type="match status" value="1"/>
</dbReference>
<comment type="caution">
    <text evidence="4">The sequence shown here is derived from an EMBL/GenBank/DDBJ whole genome shotgun (WGS) entry which is preliminary data.</text>
</comment>
<name>A0ABW5VFQ4_9FLAO</name>
<dbReference type="InterPro" id="IPR002509">
    <property type="entry name" value="NODB_dom"/>
</dbReference>
<dbReference type="InterPro" id="IPR051398">
    <property type="entry name" value="Polysacch_Deacetylase"/>
</dbReference>
<proteinExistence type="predicted"/>
<dbReference type="EC" id="3.-.-.-" evidence="4"/>
<comment type="subcellular location">
    <subcellularLocation>
        <location evidence="1">Secreted</location>
    </subcellularLocation>
</comment>
<dbReference type="RefSeq" id="WP_251806782.1">
    <property type="nucleotide sequence ID" value="NZ_CP166679.1"/>
</dbReference>
<sequence length="262" mass="31204">MILFNNEKKIRNIYLRIAGSLKHPQPGVHIINSHYVTVNEVDLVNDHRIFEVYLKSLSKFATFISPQEATKRINENDIPKNKVLIAFTFDDGFEECYSIIAPLLEKYNCRGAFFINSNYVESDENYQREFNKRVAISTKKPMSWNQVIDLHKRGHVIGSHNLDHTNFAELKPKEIEFQLKRNKEILEAKLNYDNEYFAWTYGQMLHFPKAVLDITEKYHKYIFSGTNYKRYFSYNGRVLNRRHQEAFWPFSHVKYFVSTKKR</sequence>
<protein>
    <submittedName>
        <fullName evidence="4">Polysaccharide deacetylase family protein</fullName>
        <ecNumber evidence="4">3.-.-.-</ecNumber>
    </submittedName>
</protein>
<dbReference type="Proteomes" id="UP001597532">
    <property type="component" value="Unassembled WGS sequence"/>
</dbReference>